<dbReference type="InterPro" id="IPR016162">
    <property type="entry name" value="Ald_DH_N"/>
</dbReference>
<dbReference type="Proteomes" id="UP000184356">
    <property type="component" value="Unassembled WGS sequence"/>
</dbReference>
<organism evidence="5 6">
    <name type="scientific">Aspergillus sydowii CBS 593.65</name>
    <dbReference type="NCBI Taxonomy" id="1036612"/>
    <lineage>
        <taxon>Eukaryota</taxon>
        <taxon>Fungi</taxon>
        <taxon>Dikarya</taxon>
        <taxon>Ascomycota</taxon>
        <taxon>Pezizomycotina</taxon>
        <taxon>Eurotiomycetes</taxon>
        <taxon>Eurotiomycetidae</taxon>
        <taxon>Eurotiales</taxon>
        <taxon>Aspergillaceae</taxon>
        <taxon>Aspergillus</taxon>
        <taxon>Aspergillus subgen. Nidulantes</taxon>
    </lineage>
</organism>
<dbReference type="PANTHER" id="PTHR11699">
    <property type="entry name" value="ALDEHYDE DEHYDROGENASE-RELATED"/>
    <property type="match status" value="1"/>
</dbReference>
<reference evidence="6" key="1">
    <citation type="journal article" date="2017" name="Genome Biol.">
        <title>Comparative genomics reveals high biological diversity and specific adaptations in the industrially and medically important fungal genus Aspergillus.</title>
        <authorList>
            <person name="de Vries R.P."/>
            <person name="Riley R."/>
            <person name="Wiebenga A."/>
            <person name="Aguilar-Osorio G."/>
            <person name="Amillis S."/>
            <person name="Uchima C.A."/>
            <person name="Anderluh G."/>
            <person name="Asadollahi M."/>
            <person name="Askin M."/>
            <person name="Barry K."/>
            <person name="Battaglia E."/>
            <person name="Bayram O."/>
            <person name="Benocci T."/>
            <person name="Braus-Stromeyer S.A."/>
            <person name="Caldana C."/>
            <person name="Canovas D."/>
            <person name="Cerqueira G.C."/>
            <person name="Chen F."/>
            <person name="Chen W."/>
            <person name="Choi C."/>
            <person name="Clum A."/>
            <person name="Dos Santos R.A."/>
            <person name="Damasio A.R."/>
            <person name="Diallinas G."/>
            <person name="Emri T."/>
            <person name="Fekete E."/>
            <person name="Flipphi M."/>
            <person name="Freyberg S."/>
            <person name="Gallo A."/>
            <person name="Gournas C."/>
            <person name="Habgood R."/>
            <person name="Hainaut M."/>
            <person name="Harispe M.L."/>
            <person name="Henrissat B."/>
            <person name="Hilden K.S."/>
            <person name="Hope R."/>
            <person name="Hossain A."/>
            <person name="Karabika E."/>
            <person name="Karaffa L."/>
            <person name="Karanyi Z."/>
            <person name="Krasevec N."/>
            <person name="Kuo A."/>
            <person name="Kusch H."/>
            <person name="LaButti K."/>
            <person name="Lagendijk E.L."/>
            <person name="Lapidus A."/>
            <person name="Levasseur A."/>
            <person name="Lindquist E."/>
            <person name="Lipzen A."/>
            <person name="Logrieco A.F."/>
            <person name="MacCabe A."/>
            <person name="Maekelae M.R."/>
            <person name="Malavazi I."/>
            <person name="Melin P."/>
            <person name="Meyer V."/>
            <person name="Mielnichuk N."/>
            <person name="Miskei M."/>
            <person name="Molnar A.P."/>
            <person name="Mule G."/>
            <person name="Ngan C.Y."/>
            <person name="Orejas M."/>
            <person name="Orosz E."/>
            <person name="Ouedraogo J.P."/>
            <person name="Overkamp K.M."/>
            <person name="Park H.-S."/>
            <person name="Perrone G."/>
            <person name="Piumi F."/>
            <person name="Punt P.J."/>
            <person name="Ram A.F."/>
            <person name="Ramon A."/>
            <person name="Rauscher S."/>
            <person name="Record E."/>
            <person name="Riano-Pachon D.M."/>
            <person name="Robert V."/>
            <person name="Roehrig J."/>
            <person name="Ruller R."/>
            <person name="Salamov A."/>
            <person name="Salih N.S."/>
            <person name="Samson R.A."/>
            <person name="Sandor E."/>
            <person name="Sanguinetti M."/>
            <person name="Schuetze T."/>
            <person name="Sepcic K."/>
            <person name="Shelest E."/>
            <person name="Sherlock G."/>
            <person name="Sophianopoulou V."/>
            <person name="Squina F.M."/>
            <person name="Sun H."/>
            <person name="Susca A."/>
            <person name="Todd R.B."/>
            <person name="Tsang A."/>
            <person name="Unkles S.E."/>
            <person name="van de Wiele N."/>
            <person name="van Rossen-Uffink D."/>
            <person name="Oliveira J.V."/>
            <person name="Vesth T.C."/>
            <person name="Visser J."/>
            <person name="Yu J.-H."/>
            <person name="Zhou M."/>
            <person name="Andersen M.R."/>
            <person name="Archer D.B."/>
            <person name="Baker S.E."/>
            <person name="Benoit I."/>
            <person name="Brakhage A.A."/>
            <person name="Braus G.H."/>
            <person name="Fischer R."/>
            <person name="Frisvad J.C."/>
            <person name="Goldman G.H."/>
            <person name="Houbraken J."/>
            <person name="Oakley B."/>
            <person name="Pocsi I."/>
            <person name="Scazzocchio C."/>
            <person name="Seiboth B."/>
            <person name="vanKuyk P.A."/>
            <person name="Wortman J."/>
            <person name="Dyer P.S."/>
            <person name="Grigoriev I.V."/>
        </authorList>
    </citation>
    <scope>NUCLEOTIDE SEQUENCE [LARGE SCALE GENOMIC DNA]</scope>
    <source>
        <strain evidence="6">CBS 593.65</strain>
    </source>
</reference>
<comment type="similarity">
    <text evidence="1">Belongs to the aldehyde dehydrogenase family.</text>
</comment>
<feature type="non-terminal residue" evidence="5">
    <location>
        <position position="1"/>
    </location>
</feature>
<dbReference type="Gene3D" id="3.40.605.10">
    <property type="entry name" value="Aldehyde Dehydrogenase, Chain A, domain 1"/>
    <property type="match status" value="1"/>
</dbReference>
<dbReference type="VEuPathDB" id="FungiDB:ASPSYDRAFT_102396"/>
<proteinExistence type="inferred from homology"/>
<feature type="non-terminal residue" evidence="5">
    <location>
        <position position="71"/>
    </location>
</feature>
<feature type="domain" description="Aldehyde dehydrogenase" evidence="4">
    <location>
        <begin position="2"/>
        <end position="70"/>
    </location>
</feature>
<dbReference type="GO" id="GO:0004029">
    <property type="term" value="F:aldehyde dehydrogenase (NAD+) activity"/>
    <property type="evidence" value="ECO:0007669"/>
    <property type="project" value="UniProtKB-EC"/>
</dbReference>
<comment type="catalytic activity">
    <reaction evidence="3">
        <text>an aldehyde + NAD(+) + H2O = a carboxylate + NADH + 2 H(+)</text>
        <dbReference type="Rhea" id="RHEA:16185"/>
        <dbReference type="ChEBI" id="CHEBI:15377"/>
        <dbReference type="ChEBI" id="CHEBI:15378"/>
        <dbReference type="ChEBI" id="CHEBI:17478"/>
        <dbReference type="ChEBI" id="CHEBI:29067"/>
        <dbReference type="ChEBI" id="CHEBI:57540"/>
        <dbReference type="ChEBI" id="CHEBI:57945"/>
        <dbReference type="EC" id="1.2.1.3"/>
    </reaction>
</comment>
<evidence type="ECO:0000313" key="5">
    <source>
        <dbReference type="EMBL" id="OJJ52791.1"/>
    </source>
</evidence>
<dbReference type="SUPFAM" id="SSF53720">
    <property type="entry name" value="ALDH-like"/>
    <property type="match status" value="1"/>
</dbReference>
<sequence length="71" mass="7789">EEQILNFPTANRGDIDKAVASARAASEGPWSEFAPADRGQYLFKLVELIQRDRELLAAIDILDNGKPFSAA</sequence>
<evidence type="ECO:0000256" key="1">
    <source>
        <dbReference type="ARBA" id="ARBA00009986"/>
    </source>
</evidence>
<evidence type="ECO:0000256" key="2">
    <source>
        <dbReference type="ARBA" id="ARBA00024226"/>
    </source>
</evidence>
<evidence type="ECO:0000313" key="6">
    <source>
        <dbReference type="Proteomes" id="UP000184356"/>
    </source>
</evidence>
<dbReference type="GeneID" id="63755832"/>
<dbReference type="Pfam" id="PF00171">
    <property type="entry name" value="Aldedh"/>
    <property type="match status" value="1"/>
</dbReference>
<dbReference type="OrthoDB" id="3833313at2759"/>
<evidence type="ECO:0000256" key="3">
    <source>
        <dbReference type="ARBA" id="ARBA00049194"/>
    </source>
</evidence>
<dbReference type="EMBL" id="KV878599">
    <property type="protein sequence ID" value="OJJ52791.1"/>
    <property type="molecule type" value="Genomic_DNA"/>
</dbReference>
<dbReference type="RefSeq" id="XP_040696597.1">
    <property type="nucleotide sequence ID" value="XM_040839759.1"/>
</dbReference>
<dbReference type="AlphaFoldDB" id="A0A1L9T0D7"/>
<dbReference type="STRING" id="1036612.A0A1L9T0D7"/>
<keyword evidence="6" id="KW-1185">Reference proteome</keyword>
<accession>A0A1L9T0D7</accession>
<gene>
    <name evidence="5" type="ORF">ASPSYDRAFT_102396</name>
</gene>
<evidence type="ECO:0000259" key="4">
    <source>
        <dbReference type="Pfam" id="PF00171"/>
    </source>
</evidence>
<dbReference type="InterPro" id="IPR015590">
    <property type="entry name" value="Aldehyde_DH_dom"/>
</dbReference>
<dbReference type="EC" id="1.2.1.3" evidence="2"/>
<dbReference type="InterPro" id="IPR016161">
    <property type="entry name" value="Ald_DH/histidinol_DH"/>
</dbReference>
<protein>
    <recommendedName>
        <fullName evidence="2">aldehyde dehydrogenase (NAD(+))</fullName>
        <ecNumber evidence="2">1.2.1.3</ecNumber>
    </recommendedName>
</protein>
<name>A0A1L9T0D7_9EURO</name>